<dbReference type="PROSITE" id="PS50939">
    <property type="entry name" value="CYTOCHROME_B561"/>
    <property type="match status" value="1"/>
</dbReference>
<comment type="subcellular location">
    <subcellularLocation>
        <location evidence="2">Membrane</location>
        <topology evidence="2">Multi-pass membrane protein</topology>
    </subcellularLocation>
</comment>
<organism evidence="14">
    <name type="scientific">Tetraselmis sp. GSL018</name>
    <dbReference type="NCBI Taxonomy" id="582737"/>
    <lineage>
        <taxon>Eukaryota</taxon>
        <taxon>Viridiplantae</taxon>
        <taxon>Chlorophyta</taxon>
        <taxon>core chlorophytes</taxon>
        <taxon>Chlorodendrophyceae</taxon>
        <taxon>Chlorodendrales</taxon>
        <taxon>Chlorodendraceae</taxon>
        <taxon>Tetraselmis</taxon>
    </lineage>
</organism>
<dbReference type="InterPro" id="IPR006593">
    <property type="entry name" value="Cyt_b561/ferric_Rdtase_TM"/>
</dbReference>
<evidence type="ECO:0000256" key="8">
    <source>
        <dbReference type="ARBA" id="ARBA00022989"/>
    </source>
</evidence>
<feature type="transmembrane region" description="Helical" evidence="12">
    <location>
        <begin position="115"/>
        <end position="140"/>
    </location>
</feature>
<sequence length="252" mass="27024">MALQLTPLVTPSCRALGYVGGLTLAAWFFAPSNIFSWHPTCMGIGFILVMTEGILRAIEFRFLEKADRVQAIRTHGYIQLLALIFILLGFFSIYLNKERQGKPHVTSTHAKVGAATGAVGLLALMAGAVSFRSFGLLSAFPERMHGRIKASHRMLGAATWTLSLAAIELGLQHPAADKGGSGSSWWAAWQAWCSCGCHRTQAARMPAAPFWRLPHEGDIGPGSRPGDAPKVISSEARSARHGSAAVFREGGG</sequence>
<dbReference type="Pfam" id="PF03188">
    <property type="entry name" value="Cytochrom_B561"/>
    <property type="match status" value="1"/>
</dbReference>
<keyword evidence="10 12" id="KW-0472">Membrane</keyword>
<feature type="non-terminal residue" evidence="14">
    <location>
        <position position="252"/>
    </location>
</feature>
<evidence type="ECO:0000256" key="6">
    <source>
        <dbReference type="ARBA" id="ARBA00022723"/>
    </source>
</evidence>
<reference evidence="14" key="1">
    <citation type="submission" date="2014-05" db="EMBL/GenBank/DDBJ databases">
        <title>The transcriptome of the halophilic microalga Tetraselmis sp. GSL018 isolated from the Great Salt Lake, Utah.</title>
        <authorList>
            <person name="Jinkerson R.E."/>
            <person name="D'Adamo S."/>
            <person name="Posewitz M.C."/>
        </authorList>
    </citation>
    <scope>NUCLEOTIDE SEQUENCE</scope>
    <source>
        <strain evidence="14">GSL018</strain>
    </source>
</reference>
<dbReference type="SMART" id="SM00665">
    <property type="entry name" value="B561"/>
    <property type="match status" value="1"/>
</dbReference>
<accession>A0A061RAS3</accession>
<evidence type="ECO:0000256" key="5">
    <source>
        <dbReference type="ARBA" id="ARBA00022692"/>
    </source>
</evidence>
<feature type="transmembrane region" description="Helical" evidence="12">
    <location>
        <begin position="36"/>
        <end position="55"/>
    </location>
</feature>
<dbReference type="GO" id="GO:0140575">
    <property type="term" value="F:transmembrane monodehydroascorbate reductase activity"/>
    <property type="evidence" value="ECO:0007669"/>
    <property type="project" value="InterPro"/>
</dbReference>
<evidence type="ECO:0000256" key="3">
    <source>
        <dbReference type="ARBA" id="ARBA00022448"/>
    </source>
</evidence>
<dbReference type="PANTHER" id="PTHR15422:SF45">
    <property type="entry name" value="CYTOCHROME B561 DOMAIN-CONTAINING PROTEIN"/>
    <property type="match status" value="1"/>
</dbReference>
<evidence type="ECO:0000256" key="12">
    <source>
        <dbReference type="SAM" id="Phobius"/>
    </source>
</evidence>
<dbReference type="Gene3D" id="1.20.120.1770">
    <property type="match status" value="1"/>
</dbReference>
<dbReference type="GO" id="GO:0016020">
    <property type="term" value="C:membrane"/>
    <property type="evidence" value="ECO:0007669"/>
    <property type="project" value="UniProtKB-SubCell"/>
</dbReference>
<dbReference type="EMBL" id="GBEZ01018705">
    <property type="protein sequence ID" value="JAC67760.1"/>
    <property type="molecule type" value="Transcribed_RNA"/>
</dbReference>
<gene>
    <name evidence="14" type="ORF">TSPGSL018_10300</name>
</gene>
<evidence type="ECO:0000256" key="7">
    <source>
        <dbReference type="ARBA" id="ARBA00022982"/>
    </source>
</evidence>
<comment type="cofactor">
    <cofactor evidence="1">
        <name>heme b</name>
        <dbReference type="ChEBI" id="CHEBI:60344"/>
    </cofactor>
</comment>
<evidence type="ECO:0000259" key="13">
    <source>
        <dbReference type="PROSITE" id="PS50939"/>
    </source>
</evidence>
<proteinExistence type="predicted"/>
<evidence type="ECO:0000256" key="4">
    <source>
        <dbReference type="ARBA" id="ARBA00022617"/>
    </source>
</evidence>
<evidence type="ECO:0000256" key="1">
    <source>
        <dbReference type="ARBA" id="ARBA00001970"/>
    </source>
</evidence>
<feature type="transmembrane region" description="Helical" evidence="12">
    <location>
        <begin position="12"/>
        <end position="30"/>
    </location>
</feature>
<evidence type="ECO:0000313" key="14">
    <source>
        <dbReference type="EMBL" id="JAC67760.1"/>
    </source>
</evidence>
<feature type="region of interest" description="Disordered" evidence="11">
    <location>
        <begin position="216"/>
        <end position="252"/>
    </location>
</feature>
<evidence type="ECO:0000256" key="11">
    <source>
        <dbReference type="SAM" id="MobiDB-lite"/>
    </source>
</evidence>
<evidence type="ECO:0000256" key="9">
    <source>
        <dbReference type="ARBA" id="ARBA00023004"/>
    </source>
</evidence>
<dbReference type="AlphaFoldDB" id="A0A061RAS3"/>
<dbReference type="CDD" id="cd08761">
    <property type="entry name" value="Cyt_b561_CYB561D2_like"/>
    <property type="match status" value="1"/>
</dbReference>
<protein>
    <submittedName>
        <fullName evidence="14">Cytochrome b-561-like protein</fullName>
    </submittedName>
</protein>
<keyword evidence="7" id="KW-0249">Electron transport</keyword>
<keyword evidence="9" id="KW-0408">Iron</keyword>
<dbReference type="PANTHER" id="PTHR15422">
    <property type="entry name" value="OS05G0565100 PROTEIN"/>
    <property type="match status" value="1"/>
</dbReference>
<keyword evidence="6" id="KW-0479">Metal-binding</keyword>
<keyword evidence="8 12" id="KW-1133">Transmembrane helix</keyword>
<name>A0A061RAS3_9CHLO</name>
<keyword evidence="3" id="KW-0813">Transport</keyword>
<dbReference type="InterPro" id="IPR045150">
    <property type="entry name" value="CYB561D1/2"/>
</dbReference>
<feature type="transmembrane region" description="Helical" evidence="12">
    <location>
        <begin position="76"/>
        <end position="95"/>
    </location>
</feature>
<keyword evidence="4" id="KW-0349">Heme</keyword>
<evidence type="ECO:0000256" key="2">
    <source>
        <dbReference type="ARBA" id="ARBA00004141"/>
    </source>
</evidence>
<feature type="domain" description="Cytochrome b561" evidence="13">
    <location>
        <begin position="1"/>
        <end position="212"/>
    </location>
</feature>
<dbReference type="GO" id="GO:0046872">
    <property type="term" value="F:metal ion binding"/>
    <property type="evidence" value="ECO:0007669"/>
    <property type="project" value="UniProtKB-KW"/>
</dbReference>
<keyword evidence="5 12" id="KW-0812">Transmembrane</keyword>
<evidence type="ECO:0000256" key="10">
    <source>
        <dbReference type="ARBA" id="ARBA00023136"/>
    </source>
</evidence>